<gene>
    <name evidence="2" type="ORF">EZ242_17130</name>
</gene>
<sequence>MLPTASRTRSPSLADRPATPPLDVAITRASIPSSRAVHEGLGAQIAPAPQRKLRERPVVLACGAARPVRRAVPDAASRIVPAPATALGRATAHLGLERADRFVDLCLTGAHDPDDIEAAARTFAARGLAHARTPRRADAARRLVFRALAPRLLNLAPAKNPRLDALVRGLLGGCERVADTRPPTCVPRPIEMLLRALLAIRAPGANEHALGQACWRVAQALAKATPDPDTLCWHLSRLFPMVIAGHPLAEPLQTARFLVDEDNLTLVRSLARALAQGPDAMKAAFLVAVLPPDIHSEVRMALMRTVREAWACASNGPGAGAPSTSDLALMLHTLLTHPTVSPGESLYPLEALAFPENDAEFDEIGRVFTVSQRLAPIERERLVCLLVELDVERYRCGDIPVPSPTEKQLLATAANAPELPLALRGELACRWGGELDEDEEMEELLHACDTKARTGHARAPDMAAAHLGLRLSMRLDPWDLATSLSWPERLLAWQIEQRIAPDGPPPAPAVLAQWLARVRKESDAELRPHLIEEVRQRSLQSVRASELSENAGE</sequence>
<comment type="caution">
    <text evidence="2">The sequence shown here is derived from an EMBL/GenBank/DDBJ whole genome shotgun (WGS) entry which is preliminary data.</text>
</comment>
<evidence type="ECO:0000313" key="3">
    <source>
        <dbReference type="Proteomes" id="UP000297564"/>
    </source>
</evidence>
<dbReference type="Proteomes" id="UP000297564">
    <property type="component" value="Unassembled WGS sequence"/>
</dbReference>
<evidence type="ECO:0000313" key="2">
    <source>
        <dbReference type="EMBL" id="TFY97254.1"/>
    </source>
</evidence>
<organism evidence="2 3">
    <name type="scientific">Ramlibacter rhizophilus</name>
    <dbReference type="NCBI Taxonomy" id="1781167"/>
    <lineage>
        <taxon>Bacteria</taxon>
        <taxon>Pseudomonadati</taxon>
        <taxon>Pseudomonadota</taxon>
        <taxon>Betaproteobacteria</taxon>
        <taxon>Burkholderiales</taxon>
        <taxon>Comamonadaceae</taxon>
        <taxon>Ramlibacter</taxon>
    </lineage>
</organism>
<dbReference type="AlphaFoldDB" id="A0A4Z0BGJ3"/>
<reference evidence="2 3" key="1">
    <citation type="submission" date="2019-03" db="EMBL/GenBank/DDBJ databases">
        <title>Ramlibacter rhizophilus CCTCC AB2015357, whole genome shotgun sequence.</title>
        <authorList>
            <person name="Zhang X."/>
            <person name="Feng G."/>
            <person name="Zhu H."/>
        </authorList>
    </citation>
    <scope>NUCLEOTIDE SEQUENCE [LARGE SCALE GENOMIC DNA]</scope>
    <source>
        <strain evidence="2 3">CCTCC AB2015357</strain>
    </source>
</reference>
<name>A0A4Z0BGJ3_9BURK</name>
<keyword evidence="3" id="KW-1185">Reference proteome</keyword>
<accession>A0A4Z0BGJ3</accession>
<feature type="region of interest" description="Disordered" evidence="1">
    <location>
        <begin position="1"/>
        <end position="20"/>
    </location>
</feature>
<proteinExistence type="predicted"/>
<protein>
    <submittedName>
        <fullName evidence="2">Uncharacterized protein</fullName>
    </submittedName>
</protein>
<evidence type="ECO:0000256" key="1">
    <source>
        <dbReference type="SAM" id="MobiDB-lite"/>
    </source>
</evidence>
<feature type="compositionally biased region" description="Polar residues" evidence="1">
    <location>
        <begin position="1"/>
        <end position="11"/>
    </location>
</feature>
<dbReference type="RefSeq" id="WP_135286421.1">
    <property type="nucleotide sequence ID" value="NZ_SMLL01000007.1"/>
</dbReference>
<dbReference type="EMBL" id="SMLL01000007">
    <property type="protein sequence ID" value="TFY97254.1"/>
    <property type="molecule type" value="Genomic_DNA"/>
</dbReference>